<reference evidence="1" key="1">
    <citation type="submission" date="2016-09" db="EMBL/GenBank/DDBJ databases">
        <title>Draft genome of thermotolerant cyanobacterium Desertifilum sp. strain IPPAS B-1220.</title>
        <authorList>
            <person name="Sinetova M.A."/>
            <person name="Bolakhan K."/>
            <person name="Zayadan B.K."/>
            <person name="Mironov K.S."/>
            <person name="Ustinova V."/>
            <person name="Kupriyanova E.V."/>
            <person name="Sidorov R.A."/>
            <person name="Skrypnik A.N."/>
            <person name="Gogoleva N.E."/>
            <person name="Gogolev Y.V."/>
            <person name="Los D.A."/>
        </authorList>
    </citation>
    <scope>NUCLEOTIDE SEQUENCE [LARGE SCALE GENOMIC DNA]</scope>
    <source>
        <strain evidence="1">IPPAS B-1220</strain>
    </source>
</reference>
<sequence>MALPESVFPQAAQHWDLDRLYEDLAIAKQQYGKRSKLTPLEMACLRGLLCGYGPKEVATELNREPRGLRVDLSRGLYRYIEILTQREANTLNDWRDVADWLAQIDYKIQSMTAQNEDSLIKIVDISLRRSEDDPNLPIIDVKVRNVGSQVAFLKKARFLVYQAWVLHGLVSQTLGQKKAAPSAPGVAETARAAISRSVEPSYDYQFNLPKVAAYHSEFLEQIFSTDREKTPYVEEFDISQCVACNDGDRFTLTVTFPKEDLDPSCNTYKSVIYHFKLEICYNEDNRIVQSPNLILWLQPNSPVGETFYFLQEEFTRSLPSEIIREYSEHNKKVLAEIVKIDGIKSQVLNRFLSKVAALPELKESN</sequence>
<accession>A0A1E5QFR8</accession>
<evidence type="ECO:0000313" key="1">
    <source>
        <dbReference type="EMBL" id="OEJ73468.1"/>
    </source>
</evidence>
<protein>
    <submittedName>
        <fullName evidence="1">Uncharacterized protein</fullName>
    </submittedName>
</protein>
<organism evidence="1">
    <name type="scientific">Desertifilum tharense IPPAS B-1220</name>
    <dbReference type="NCBI Taxonomy" id="1781255"/>
    <lineage>
        <taxon>Bacteria</taxon>
        <taxon>Bacillati</taxon>
        <taxon>Cyanobacteriota</taxon>
        <taxon>Cyanophyceae</taxon>
        <taxon>Desertifilales</taxon>
        <taxon>Desertifilaceae</taxon>
        <taxon>Desertifilum</taxon>
    </lineage>
</organism>
<gene>
    <name evidence="1" type="ORF">BH720_19770</name>
</gene>
<dbReference type="EMBL" id="MJGC01000088">
    <property type="protein sequence ID" value="OEJ73468.1"/>
    <property type="molecule type" value="Genomic_DNA"/>
</dbReference>
<dbReference type="AlphaFoldDB" id="A0A1E5QFR8"/>
<comment type="caution">
    <text evidence="1">The sequence shown here is derived from an EMBL/GenBank/DDBJ whole genome shotgun (WGS) entry which is preliminary data.</text>
</comment>
<proteinExistence type="predicted"/>
<dbReference type="STRING" id="1781255.BH720_19770"/>
<dbReference type="RefSeq" id="WP_069968939.1">
    <property type="nucleotide sequence ID" value="NZ_CM124774.1"/>
</dbReference>
<name>A0A1E5QFR8_9CYAN</name>
<dbReference type="OrthoDB" id="490425at2"/>